<name>A0AAJ7DYE3_9HYME</name>
<keyword evidence="5" id="KW-0969">Cilium</keyword>
<dbReference type="RefSeq" id="XP_011500968.1">
    <property type="nucleotide sequence ID" value="XM_011502666.1"/>
</dbReference>
<evidence type="ECO:0000313" key="9">
    <source>
        <dbReference type="RefSeq" id="XP_011500968.1"/>
    </source>
</evidence>
<feature type="coiled-coil region" evidence="7">
    <location>
        <begin position="301"/>
        <end position="328"/>
    </location>
</feature>
<evidence type="ECO:0000256" key="5">
    <source>
        <dbReference type="ARBA" id="ARBA00023069"/>
    </source>
</evidence>
<keyword evidence="8" id="KW-1185">Reference proteome</keyword>
<protein>
    <recommendedName>
        <fullName evidence="3">Cilia- and flagella-associated protein 157</fullName>
    </recommendedName>
</protein>
<dbReference type="PANTHER" id="PTHR31954:SF1">
    <property type="entry name" value="CILIA- AND FLAGELLA-ASSOCIATED PROTEIN 157"/>
    <property type="match status" value="1"/>
</dbReference>
<comment type="similarity">
    <text evidence="2">Belongs to the CFAP157 family.</text>
</comment>
<evidence type="ECO:0000256" key="1">
    <source>
        <dbReference type="ARBA" id="ARBA00004138"/>
    </source>
</evidence>
<sequence length="420" mass="50000">MKKKGKKDKQRKKNFLSELEIEIYEQQIVDSNRQLARLRTHNEELERKVESIEKKLKELEENKADLTSHLQQVLQKKTEEAQELHERLISLDKIHNEEQQHFKKKEELLENEFQTMEHNLIAEVKLAAGKLSALEEWRLNRIDLMTKFEEQEKNVKEQEIRHKNILYEAEKRFIIGKARMQNELDNRLTELSKSFRSATALRLANTSQRAIYENISLHQELNRLLGQCRILDIAVQNYKERERIWRLHSLLYEAESCFALEKVARQNRNIEYLAIEHERMSRVIGRICRSEKYILHGDKILEKAKQSCNEAQNKIRFLEQSIELSQDSREGSMKKVFDNCQEIQKLSSILFNVKETIEQILLEQTKLTCTDNDSCSTHFINIKEKFLHLLLDMMKSYQEQAVEDIEEIEVRQIYNNCNVS</sequence>
<dbReference type="GeneID" id="105364677"/>
<accession>A0AAJ7DYE3</accession>
<organism evidence="8 9">
    <name type="scientific">Ceratosolen solmsi marchali</name>
    <dbReference type="NCBI Taxonomy" id="326594"/>
    <lineage>
        <taxon>Eukaryota</taxon>
        <taxon>Metazoa</taxon>
        <taxon>Ecdysozoa</taxon>
        <taxon>Arthropoda</taxon>
        <taxon>Hexapoda</taxon>
        <taxon>Insecta</taxon>
        <taxon>Pterygota</taxon>
        <taxon>Neoptera</taxon>
        <taxon>Endopterygota</taxon>
        <taxon>Hymenoptera</taxon>
        <taxon>Apocrita</taxon>
        <taxon>Proctotrupomorpha</taxon>
        <taxon>Chalcidoidea</taxon>
        <taxon>Agaonidae</taxon>
        <taxon>Agaoninae</taxon>
        <taxon>Ceratosolen</taxon>
    </lineage>
</organism>
<proteinExistence type="inferred from homology"/>
<dbReference type="PANTHER" id="PTHR31954">
    <property type="entry name" value="CILIA- AND FLAGELLA-ASSOCIATED PROTEIN 157"/>
    <property type="match status" value="1"/>
</dbReference>
<gene>
    <name evidence="9" type="primary">LOC105364677</name>
</gene>
<dbReference type="GO" id="GO:0036064">
    <property type="term" value="C:ciliary basal body"/>
    <property type="evidence" value="ECO:0007669"/>
    <property type="project" value="TreeGrafter"/>
</dbReference>
<evidence type="ECO:0000256" key="4">
    <source>
        <dbReference type="ARBA" id="ARBA00023054"/>
    </source>
</evidence>
<evidence type="ECO:0000256" key="6">
    <source>
        <dbReference type="ARBA" id="ARBA00023273"/>
    </source>
</evidence>
<reference evidence="9" key="1">
    <citation type="submission" date="2025-08" db="UniProtKB">
        <authorList>
            <consortium name="RefSeq"/>
        </authorList>
    </citation>
    <scope>IDENTIFICATION</scope>
</reference>
<keyword evidence="4 7" id="KW-0175">Coiled coil</keyword>
<dbReference type="Proteomes" id="UP000695007">
    <property type="component" value="Unplaced"/>
</dbReference>
<dbReference type="KEGG" id="csol:105364677"/>
<dbReference type="GO" id="GO:0008017">
    <property type="term" value="F:microtubule binding"/>
    <property type="evidence" value="ECO:0007669"/>
    <property type="project" value="TreeGrafter"/>
</dbReference>
<feature type="coiled-coil region" evidence="7">
    <location>
        <begin position="134"/>
        <end position="161"/>
    </location>
</feature>
<dbReference type="InterPro" id="IPR038844">
    <property type="entry name" value="CFAP157"/>
</dbReference>
<evidence type="ECO:0000256" key="3">
    <source>
        <dbReference type="ARBA" id="ARBA00014087"/>
    </source>
</evidence>
<evidence type="ECO:0000256" key="7">
    <source>
        <dbReference type="SAM" id="Coils"/>
    </source>
</evidence>
<feature type="coiled-coil region" evidence="7">
    <location>
        <begin position="21"/>
        <end position="94"/>
    </location>
</feature>
<evidence type="ECO:0000313" key="8">
    <source>
        <dbReference type="Proteomes" id="UP000695007"/>
    </source>
</evidence>
<dbReference type="AlphaFoldDB" id="A0AAJ7DYE3"/>
<evidence type="ECO:0000256" key="2">
    <source>
        <dbReference type="ARBA" id="ARBA00010841"/>
    </source>
</evidence>
<comment type="subcellular location">
    <subcellularLocation>
        <location evidence="1">Cell projection</location>
        <location evidence="1">Cilium</location>
    </subcellularLocation>
</comment>
<keyword evidence="6" id="KW-0966">Cell projection</keyword>